<reference evidence="2" key="1">
    <citation type="journal article" date="2015" name="BMC Genomics">
        <title>Draft genome of a commonly misdiagnosed multidrug resistant pathogen Candida auris.</title>
        <authorList>
            <person name="Chatterjee S."/>
            <person name="Alampalli S.V."/>
            <person name="Nageshan R.K."/>
            <person name="Chettiar S.T."/>
            <person name="Joshi S."/>
            <person name="Tatu U.S."/>
        </authorList>
    </citation>
    <scope>NUCLEOTIDE SEQUENCE [LARGE SCALE GENOMIC DNA]</scope>
    <source>
        <strain evidence="2">6684</strain>
    </source>
</reference>
<dbReference type="EMBL" id="LGST01000023">
    <property type="protein sequence ID" value="KND99500.1"/>
    <property type="molecule type" value="Genomic_DNA"/>
</dbReference>
<proteinExistence type="predicted"/>
<name>A0A0L0P0L4_CANAR</name>
<organism evidence="1 2">
    <name type="scientific">Candidozyma auris</name>
    <name type="common">Yeast</name>
    <name type="synonym">Candida auris</name>
    <dbReference type="NCBI Taxonomy" id="498019"/>
    <lineage>
        <taxon>Eukaryota</taxon>
        <taxon>Fungi</taxon>
        <taxon>Dikarya</taxon>
        <taxon>Ascomycota</taxon>
        <taxon>Saccharomycotina</taxon>
        <taxon>Pichiomycetes</taxon>
        <taxon>Metschnikowiaceae</taxon>
        <taxon>Candidozyma</taxon>
    </lineage>
</organism>
<evidence type="ECO:0000313" key="1">
    <source>
        <dbReference type="EMBL" id="KND99500.1"/>
    </source>
</evidence>
<sequence>MTQPRALDFALDEQALEAFKQYLYELERSIQQQIDRVMTVTRGAPRGGAN</sequence>
<gene>
    <name evidence="1" type="ORF">QG37_03641</name>
</gene>
<dbReference type="Proteomes" id="UP000037122">
    <property type="component" value="Unassembled WGS sequence"/>
</dbReference>
<dbReference type="AlphaFoldDB" id="A0A0L0P0L4"/>
<evidence type="ECO:0000313" key="2">
    <source>
        <dbReference type="Proteomes" id="UP000037122"/>
    </source>
</evidence>
<accession>A0A0L0P0L4</accession>
<dbReference type="VEuPathDB" id="FungiDB:QG37_03641"/>
<protein>
    <submittedName>
        <fullName evidence="1">Uncharacterized protein</fullName>
    </submittedName>
</protein>
<comment type="caution">
    <text evidence="1">The sequence shown here is derived from an EMBL/GenBank/DDBJ whole genome shotgun (WGS) entry which is preliminary data.</text>
</comment>